<sequence length="200" mass="20471">METLSKGIAMAAAAAVIGFGGFTATTASAATNDEIATYLTDAVAIQLGLTSTDSLHQLIVDAMANNLIDPALTGAAGASVDGLSTLTQEELATLLDANLTTQLATIEQTLIDLGVYPNPNTPVDPPVVGDDADSYVDDDAAYEDEDESLDMEDDSDVDVDVDVDDDAPGRSNTAPNGIDVGHTSHGNGLGLGHLNHGDED</sequence>
<reference evidence="2" key="1">
    <citation type="submission" date="2020-05" db="EMBL/GenBank/DDBJ databases">
        <authorList>
            <person name="Chiriac C."/>
            <person name="Salcher M."/>
            <person name="Ghai R."/>
            <person name="Kavagutti S V."/>
        </authorList>
    </citation>
    <scope>NUCLEOTIDE SEQUENCE</scope>
</reference>
<evidence type="ECO:0000313" key="2">
    <source>
        <dbReference type="EMBL" id="CAB4875014.1"/>
    </source>
</evidence>
<feature type="region of interest" description="Disordered" evidence="1">
    <location>
        <begin position="114"/>
        <end position="200"/>
    </location>
</feature>
<name>A0A6J7E2F0_9ZZZZ</name>
<organism evidence="2">
    <name type="scientific">freshwater metagenome</name>
    <dbReference type="NCBI Taxonomy" id="449393"/>
    <lineage>
        <taxon>unclassified sequences</taxon>
        <taxon>metagenomes</taxon>
        <taxon>ecological metagenomes</taxon>
    </lineage>
</organism>
<accession>A0A6J7E2F0</accession>
<dbReference type="AlphaFoldDB" id="A0A6J7E2F0"/>
<gene>
    <name evidence="2" type="ORF">UFOPK3364_00964</name>
</gene>
<protein>
    <submittedName>
        <fullName evidence="2">Unannotated protein</fullName>
    </submittedName>
</protein>
<feature type="compositionally biased region" description="Acidic residues" evidence="1">
    <location>
        <begin position="130"/>
        <end position="166"/>
    </location>
</feature>
<dbReference type="EMBL" id="CAFBLO010000109">
    <property type="protein sequence ID" value="CAB4875014.1"/>
    <property type="molecule type" value="Genomic_DNA"/>
</dbReference>
<evidence type="ECO:0000256" key="1">
    <source>
        <dbReference type="SAM" id="MobiDB-lite"/>
    </source>
</evidence>
<proteinExistence type="predicted"/>